<accession>A6VF89</accession>
<feature type="transmembrane region" description="Helical" evidence="1">
    <location>
        <begin position="163"/>
        <end position="190"/>
    </location>
</feature>
<keyword evidence="1" id="KW-1133">Transmembrane helix</keyword>
<dbReference type="OrthoDB" id="85712at2157"/>
<sequence length="597" mass="69418">MLILYIILGLFLQYSEISGFQSPPSPIYGGDYYYQMGSVNHILSGGDPFESSSMDGGIPGYLPLYGILCAGFCKLFSLDTFNGMIYFSLAIFAFGSILWFQTFKQIFKNEWLSVIGVILANGISIYPILKYTEFTEQIMIPLFILALYLTFTHKKSVNYAFLGIIYGLLAISHTVAFVGATLIIATFMTYEICDKYKFNKINGIKSYLKENWKNLGIFGIFGFPLSLLYWYKPIFVYKLRQVNDLLIWNVNRDWNNLNVQINFVFETLKNLINVNSLYSALVSLLFLLGLIHIYKARKNAHNEFLRIFGIGCIFATFSYFITIPLLNMHFVPNYMANYYIWCMGILISLYGLNLLNNTKMFKKDHSKMKLCFSAIFILLLILSSNGFISNVENNSWMKRGYNPMPEPYPSLQKYISENTEVSDTILSTKELSFAVNSISGRKLVVNRWAQQNNPYLDFSERDIDASIILYGNNTSKKLELIKKYDIKYLYWDTNWNGLDYRVSENNSLSHCDPLIAFYNPLYERKLDENEVKYYRVDWWVDPSLHDVSKFDLLMISPENYRNPVKPWKEDLDPYLEEVWNYSVDGQKIAVLYKIRVE</sequence>
<dbReference type="eggNOG" id="arCOG00563">
    <property type="taxonomic scope" value="Archaea"/>
</dbReference>
<feature type="transmembrane region" description="Helical" evidence="1">
    <location>
        <begin position="83"/>
        <end position="100"/>
    </location>
</feature>
<keyword evidence="1" id="KW-0472">Membrane</keyword>
<evidence type="ECO:0008006" key="3">
    <source>
        <dbReference type="Google" id="ProtNLM"/>
    </source>
</evidence>
<feature type="transmembrane region" description="Helical" evidence="1">
    <location>
        <begin position="211"/>
        <end position="231"/>
    </location>
</feature>
<name>A6VF89_METM7</name>
<keyword evidence="1" id="KW-0812">Transmembrane</keyword>
<dbReference type="HOGENOM" id="CLU_445942_0_0_2"/>
<feature type="transmembrane region" description="Helical" evidence="1">
    <location>
        <begin position="112"/>
        <end position="129"/>
    </location>
</feature>
<feature type="transmembrane region" description="Helical" evidence="1">
    <location>
        <begin position="338"/>
        <end position="356"/>
    </location>
</feature>
<evidence type="ECO:0000256" key="1">
    <source>
        <dbReference type="SAM" id="Phobius"/>
    </source>
</evidence>
<dbReference type="EMBL" id="CP000745">
    <property type="protein sequence ID" value="ABR65115.1"/>
    <property type="molecule type" value="Genomic_DNA"/>
</dbReference>
<feature type="transmembrane region" description="Helical" evidence="1">
    <location>
        <begin position="306"/>
        <end position="326"/>
    </location>
</feature>
<dbReference type="STRING" id="426368.MmarC7_0044"/>
<evidence type="ECO:0000313" key="2">
    <source>
        <dbReference type="EMBL" id="ABR65115.1"/>
    </source>
</evidence>
<feature type="transmembrane region" description="Helical" evidence="1">
    <location>
        <begin position="134"/>
        <end position="151"/>
    </location>
</feature>
<dbReference type="AlphaFoldDB" id="A6VF89"/>
<feature type="transmembrane region" description="Helical" evidence="1">
    <location>
        <begin position="276"/>
        <end position="294"/>
    </location>
</feature>
<protein>
    <recommendedName>
        <fullName evidence="3">Glycosyltransferase RgtA/B/C/D-like domain-containing protein</fullName>
    </recommendedName>
</protein>
<gene>
    <name evidence="2" type="ordered locus">MmarC7_0044</name>
</gene>
<feature type="transmembrane region" description="Helical" evidence="1">
    <location>
        <begin position="368"/>
        <end position="388"/>
    </location>
</feature>
<dbReference type="KEGG" id="mmz:MmarC7_0044"/>
<reference evidence="2" key="1">
    <citation type="submission" date="2007-06" db="EMBL/GenBank/DDBJ databases">
        <title>Complete sequence of Methanococcus maripaludis C7.</title>
        <authorList>
            <consortium name="US DOE Joint Genome Institute"/>
            <person name="Copeland A."/>
            <person name="Lucas S."/>
            <person name="Lapidus A."/>
            <person name="Barry K."/>
            <person name="Glavina del Rio T."/>
            <person name="Dalin E."/>
            <person name="Tice H."/>
            <person name="Pitluck S."/>
            <person name="Clum A."/>
            <person name="Schmutz J."/>
            <person name="Larimer F."/>
            <person name="Land M."/>
            <person name="Hauser L."/>
            <person name="Kyrpides N."/>
            <person name="Anderson I."/>
            <person name="Sieprawska-Lupa M."/>
            <person name="Whitman W.B."/>
            <person name="Richardson P."/>
        </authorList>
    </citation>
    <scope>NUCLEOTIDE SEQUENCE [LARGE SCALE GENOMIC DNA]</scope>
    <source>
        <strain evidence="2">C7</strain>
    </source>
</reference>
<organism evidence="2">
    <name type="scientific">Methanococcus maripaludis (strain C7 / ATCC BAA-1331)</name>
    <dbReference type="NCBI Taxonomy" id="426368"/>
    <lineage>
        <taxon>Archaea</taxon>
        <taxon>Methanobacteriati</taxon>
        <taxon>Methanobacteriota</taxon>
        <taxon>Methanomada group</taxon>
        <taxon>Methanococci</taxon>
        <taxon>Methanococcales</taxon>
        <taxon>Methanococcaceae</taxon>
        <taxon>Methanococcus</taxon>
    </lineage>
</organism>
<proteinExistence type="predicted"/>